<dbReference type="Proteomes" id="UP000887013">
    <property type="component" value="Unassembled WGS sequence"/>
</dbReference>
<sequence>MPLPCIKRVGGKPDGGEPHYGRSLPEAIFCPPLIRCSMPQSHRNNLCSREFNGTEQMKLNCFYRCLSVVKEHVDSEVKYTIKIQKGRRKDTCLKKSQVSNAQMTHLCTYKEFLADENSIRAVSHRSLD</sequence>
<name>A0A8X6UHF0_NEPPI</name>
<comment type="caution">
    <text evidence="1">The sequence shown here is derived from an EMBL/GenBank/DDBJ whole genome shotgun (WGS) entry which is preliminary data.</text>
</comment>
<protein>
    <submittedName>
        <fullName evidence="1">Uncharacterized protein</fullName>
    </submittedName>
</protein>
<dbReference type="EMBL" id="BMAW01080001">
    <property type="protein sequence ID" value="GFU17730.1"/>
    <property type="molecule type" value="Genomic_DNA"/>
</dbReference>
<evidence type="ECO:0000313" key="2">
    <source>
        <dbReference type="Proteomes" id="UP000887013"/>
    </source>
</evidence>
<reference evidence="1" key="1">
    <citation type="submission" date="2020-08" db="EMBL/GenBank/DDBJ databases">
        <title>Multicomponent nature underlies the extraordinary mechanical properties of spider dragline silk.</title>
        <authorList>
            <person name="Kono N."/>
            <person name="Nakamura H."/>
            <person name="Mori M."/>
            <person name="Yoshida Y."/>
            <person name="Ohtoshi R."/>
            <person name="Malay A.D."/>
            <person name="Moran D.A.P."/>
            <person name="Tomita M."/>
            <person name="Numata K."/>
            <person name="Arakawa K."/>
        </authorList>
    </citation>
    <scope>NUCLEOTIDE SEQUENCE</scope>
</reference>
<keyword evidence="2" id="KW-1185">Reference proteome</keyword>
<organism evidence="1 2">
    <name type="scientific">Nephila pilipes</name>
    <name type="common">Giant wood spider</name>
    <name type="synonym">Nephila maculata</name>
    <dbReference type="NCBI Taxonomy" id="299642"/>
    <lineage>
        <taxon>Eukaryota</taxon>
        <taxon>Metazoa</taxon>
        <taxon>Ecdysozoa</taxon>
        <taxon>Arthropoda</taxon>
        <taxon>Chelicerata</taxon>
        <taxon>Arachnida</taxon>
        <taxon>Araneae</taxon>
        <taxon>Araneomorphae</taxon>
        <taxon>Entelegynae</taxon>
        <taxon>Araneoidea</taxon>
        <taxon>Nephilidae</taxon>
        <taxon>Nephila</taxon>
    </lineage>
</organism>
<accession>A0A8X6UHF0</accession>
<evidence type="ECO:0000313" key="1">
    <source>
        <dbReference type="EMBL" id="GFU17730.1"/>
    </source>
</evidence>
<proteinExistence type="predicted"/>
<gene>
    <name evidence="1" type="ORF">NPIL_69271</name>
</gene>
<dbReference type="AlphaFoldDB" id="A0A8X6UHF0"/>